<dbReference type="GO" id="GO:0000159">
    <property type="term" value="C:protein phosphatase type 2A complex"/>
    <property type="evidence" value="ECO:0007669"/>
    <property type="project" value="InterPro"/>
</dbReference>
<keyword evidence="1" id="KW-0853">WD repeat</keyword>
<dbReference type="PANTHER" id="PTHR11871">
    <property type="entry name" value="PROTEIN PHOSPHATASE PP2A REGULATORY SUBUNIT B"/>
    <property type="match status" value="1"/>
</dbReference>
<proteinExistence type="predicted"/>
<evidence type="ECO:0000256" key="2">
    <source>
        <dbReference type="ARBA" id="ARBA00022737"/>
    </source>
</evidence>
<dbReference type="EMBL" id="JTDY01002507">
    <property type="protein sequence ID" value="KOB71266.1"/>
    <property type="molecule type" value="Genomic_DNA"/>
</dbReference>
<dbReference type="STRING" id="104452.A0A0L7L7K0"/>
<name>A0A0L7L7K0_OPEBR</name>
<organism evidence="3 4">
    <name type="scientific">Operophtera brumata</name>
    <name type="common">Winter moth</name>
    <name type="synonym">Phalaena brumata</name>
    <dbReference type="NCBI Taxonomy" id="104452"/>
    <lineage>
        <taxon>Eukaryota</taxon>
        <taxon>Metazoa</taxon>
        <taxon>Ecdysozoa</taxon>
        <taxon>Arthropoda</taxon>
        <taxon>Hexapoda</taxon>
        <taxon>Insecta</taxon>
        <taxon>Pterygota</taxon>
        <taxon>Neoptera</taxon>
        <taxon>Endopterygota</taxon>
        <taxon>Lepidoptera</taxon>
        <taxon>Glossata</taxon>
        <taxon>Ditrysia</taxon>
        <taxon>Geometroidea</taxon>
        <taxon>Geometridae</taxon>
        <taxon>Larentiinae</taxon>
        <taxon>Operophtera</taxon>
    </lineage>
</organism>
<dbReference type="InterPro" id="IPR000009">
    <property type="entry name" value="PP2A_PR55"/>
</dbReference>
<evidence type="ECO:0000313" key="4">
    <source>
        <dbReference type="Proteomes" id="UP000037510"/>
    </source>
</evidence>
<comment type="caution">
    <text evidence="3">The sequence shown here is derived from an EMBL/GenBank/DDBJ whole genome shotgun (WGS) entry which is preliminary data.</text>
</comment>
<evidence type="ECO:0000256" key="1">
    <source>
        <dbReference type="ARBA" id="ARBA00022574"/>
    </source>
</evidence>
<sequence length="74" mass="8429">MNMPPRSKLGPNNSRIHVVTQSSSNYMRVCSVLDEISVDCLDFNKKILHTAWHPHESIIAVAATNNLFIFQDKF</sequence>
<dbReference type="Proteomes" id="UP000037510">
    <property type="component" value="Unassembled WGS sequence"/>
</dbReference>
<keyword evidence="4" id="KW-1185">Reference proteome</keyword>
<reference evidence="3 4" key="1">
    <citation type="journal article" date="2015" name="Genome Biol. Evol.">
        <title>The genome of winter moth (Operophtera brumata) provides a genomic perspective on sexual dimorphism and phenology.</title>
        <authorList>
            <person name="Derks M.F."/>
            <person name="Smit S."/>
            <person name="Salis L."/>
            <person name="Schijlen E."/>
            <person name="Bossers A."/>
            <person name="Mateman C."/>
            <person name="Pijl A.S."/>
            <person name="de Ridder D."/>
            <person name="Groenen M.A."/>
            <person name="Visser M.E."/>
            <person name="Megens H.J."/>
        </authorList>
    </citation>
    <scope>NUCLEOTIDE SEQUENCE [LARGE SCALE GENOMIC DNA]</scope>
    <source>
        <strain evidence="3">WM2013NL</strain>
        <tissue evidence="3">Head and thorax</tissue>
    </source>
</reference>
<protein>
    <submittedName>
        <fullName evidence="3">Serine/threonine-protein phosphatase 2A 55 kDa regulatory subunit B</fullName>
    </submittedName>
</protein>
<gene>
    <name evidence="3" type="ORF">OBRU01_13993</name>
</gene>
<dbReference type="AlphaFoldDB" id="A0A0L7L7K0"/>
<evidence type="ECO:0000313" key="3">
    <source>
        <dbReference type="EMBL" id="KOB71266.1"/>
    </source>
</evidence>
<keyword evidence="2" id="KW-0677">Repeat</keyword>
<accession>A0A0L7L7K0</accession>
<dbReference type="GO" id="GO:0019888">
    <property type="term" value="F:protein phosphatase regulator activity"/>
    <property type="evidence" value="ECO:0007669"/>
    <property type="project" value="InterPro"/>
</dbReference>